<dbReference type="Gene3D" id="2.60.120.10">
    <property type="entry name" value="Jelly Rolls"/>
    <property type="match status" value="1"/>
</dbReference>
<sequence>MQSKHLRQDMSFKAMKKAMDSYWPIPPATWDVICSISTDHSLIKGEKLYSSGEVPCSFAFVYQGLFRSFITNEQGQEYNKMFFDEGTFPGAMTALLTSTESSFTIQALEDSSVIKINFAAFRQLLKEDHGLALFHINYLEQNWLLAKEAREIQIVQENAEQRYRRFIINHASISARIPQYHIASHLGITATQLSRLRKKS</sequence>
<comment type="caution">
    <text evidence="2">The sequence shown here is derived from an EMBL/GenBank/DDBJ whole genome shotgun (WGS) entry which is preliminary data.</text>
</comment>
<dbReference type="eggNOG" id="COG0664">
    <property type="taxonomic scope" value="Bacteria"/>
</dbReference>
<dbReference type="EMBL" id="BAEO01000055">
    <property type="protein sequence ID" value="GAC20648.1"/>
    <property type="molecule type" value="Genomic_DNA"/>
</dbReference>
<evidence type="ECO:0000259" key="1">
    <source>
        <dbReference type="PROSITE" id="PS50042"/>
    </source>
</evidence>
<accession>K6YVA5</accession>
<dbReference type="CDD" id="cd00038">
    <property type="entry name" value="CAP_ED"/>
    <property type="match status" value="1"/>
</dbReference>
<dbReference type="InterPro" id="IPR018490">
    <property type="entry name" value="cNMP-bd_dom_sf"/>
</dbReference>
<evidence type="ECO:0000313" key="2">
    <source>
        <dbReference type="EMBL" id="GAC20648.1"/>
    </source>
</evidence>
<evidence type="ECO:0000313" key="3">
    <source>
        <dbReference type="Proteomes" id="UP000006327"/>
    </source>
</evidence>
<dbReference type="Pfam" id="PF00027">
    <property type="entry name" value="cNMP_binding"/>
    <property type="match status" value="1"/>
</dbReference>
<dbReference type="InterPro" id="IPR000595">
    <property type="entry name" value="cNMP-bd_dom"/>
</dbReference>
<dbReference type="STRING" id="493475.GARC_3694"/>
<dbReference type="PROSITE" id="PS50042">
    <property type="entry name" value="CNMP_BINDING_3"/>
    <property type="match status" value="1"/>
</dbReference>
<name>K6YVA5_9ALTE</name>
<protein>
    <submittedName>
        <fullName evidence="2">Catabolite gene activator protein</fullName>
    </submittedName>
</protein>
<organism evidence="2 3">
    <name type="scientific">Paraglaciecola arctica BSs20135</name>
    <dbReference type="NCBI Taxonomy" id="493475"/>
    <lineage>
        <taxon>Bacteria</taxon>
        <taxon>Pseudomonadati</taxon>
        <taxon>Pseudomonadota</taxon>
        <taxon>Gammaproteobacteria</taxon>
        <taxon>Alteromonadales</taxon>
        <taxon>Alteromonadaceae</taxon>
        <taxon>Paraglaciecola</taxon>
    </lineage>
</organism>
<feature type="domain" description="Cyclic nucleotide-binding" evidence="1">
    <location>
        <begin position="45"/>
        <end position="125"/>
    </location>
</feature>
<dbReference type="SUPFAM" id="SSF51206">
    <property type="entry name" value="cAMP-binding domain-like"/>
    <property type="match status" value="1"/>
</dbReference>
<proteinExistence type="predicted"/>
<gene>
    <name evidence="2" type="ORF">GARC_3694</name>
</gene>
<dbReference type="RefSeq" id="WP_007622765.1">
    <property type="nucleotide sequence ID" value="NZ_BAEO01000055.1"/>
</dbReference>
<dbReference type="InterPro" id="IPR014710">
    <property type="entry name" value="RmlC-like_jellyroll"/>
</dbReference>
<reference evidence="2 3" key="1">
    <citation type="journal article" date="2017" name="Antonie Van Leeuwenhoek">
        <title>Rhizobium rhizosphaerae sp. nov., a novel species isolated from rice rhizosphere.</title>
        <authorList>
            <person name="Zhao J.J."/>
            <person name="Zhang J."/>
            <person name="Zhang R.J."/>
            <person name="Zhang C.W."/>
            <person name="Yin H.Q."/>
            <person name="Zhang X.X."/>
        </authorList>
    </citation>
    <scope>NUCLEOTIDE SEQUENCE [LARGE SCALE GENOMIC DNA]</scope>
    <source>
        <strain evidence="2 3">BSs20135</strain>
    </source>
</reference>
<dbReference type="Proteomes" id="UP000006327">
    <property type="component" value="Unassembled WGS sequence"/>
</dbReference>
<keyword evidence="3" id="KW-1185">Reference proteome</keyword>
<dbReference type="OrthoDB" id="9798104at2"/>
<dbReference type="AlphaFoldDB" id="K6YVA5"/>